<dbReference type="EMBL" id="ML119699">
    <property type="protein sequence ID" value="RPA79436.1"/>
    <property type="molecule type" value="Genomic_DNA"/>
</dbReference>
<dbReference type="AlphaFoldDB" id="A0A3N4I213"/>
<gene>
    <name evidence="2" type="ORF">BJ508DRAFT_141253</name>
</gene>
<sequence>MFWKVAVHRKKFRGCDGCSRYHSVTTISSNLPTLYQHAGNTEDWERGHVTTMQPAPFLANPTFPTTRTGKPQQCPSFRPSNPPVAGSYAPHPSARNSTLHIRLPRALLPQQTHTNLCPPPPRNTFQRQT</sequence>
<reference evidence="2 3" key="1">
    <citation type="journal article" date="2018" name="Nat. Ecol. Evol.">
        <title>Pezizomycetes genomes reveal the molecular basis of ectomycorrhizal truffle lifestyle.</title>
        <authorList>
            <person name="Murat C."/>
            <person name="Payen T."/>
            <person name="Noel B."/>
            <person name="Kuo A."/>
            <person name="Morin E."/>
            <person name="Chen J."/>
            <person name="Kohler A."/>
            <person name="Krizsan K."/>
            <person name="Balestrini R."/>
            <person name="Da Silva C."/>
            <person name="Montanini B."/>
            <person name="Hainaut M."/>
            <person name="Levati E."/>
            <person name="Barry K.W."/>
            <person name="Belfiori B."/>
            <person name="Cichocki N."/>
            <person name="Clum A."/>
            <person name="Dockter R.B."/>
            <person name="Fauchery L."/>
            <person name="Guy J."/>
            <person name="Iotti M."/>
            <person name="Le Tacon F."/>
            <person name="Lindquist E.A."/>
            <person name="Lipzen A."/>
            <person name="Malagnac F."/>
            <person name="Mello A."/>
            <person name="Molinier V."/>
            <person name="Miyauchi S."/>
            <person name="Poulain J."/>
            <person name="Riccioni C."/>
            <person name="Rubini A."/>
            <person name="Sitrit Y."/>
            <person name="Splivallo R."/>
            <person name="Traeger S."/>
            <person name="Wang M."/>
            <person name="Zifcakova L."/>
            <person name="Wipf D."/>
            <person name="Zambonelli A."/>
            <person name="Paolocci F."/>
            <person name="Nowrousian M."/>
            <person name="Ottonello S."/>
            <person name="Baldrian P."/>
            <person name="Spatafora J.W."/>
            <person name="Henrissat B."/>
            <person name="Nagy L.G."/>
            <person name="Aury J.M."/>
            <person name="Wincker P."/>
            <person name="Grigoriev I.V."/>
            <person name="Bonfante P."/>
            <person name="Martin F.M."/>
        </authorList>
    </citation>
    <scope>NUCLEOTIDE SEQUENCE [LARGE SCALE GENOMIC DNA]</scope>
    <source>
        <strain evidence="2 3">RN42</strain>
    </source>
</reference>
<feature type="region of interest" description="Disordered" evidence="1">
    <location>
        <begin position="61"/>
        <end position="95"/>
    </location>
</feature>
<name>A0A3N4I213_ASCIM</name>
<organism evidence="2 3">
    <name type="scientific">Ascobolus immersus RN42</name>
    <dbReference type="NCBI Taxonomy" id="1160509"/>
    <lineage>
        <taxon>Eukaryota</taxon>
        <taxon>Fungi</taxon>
        <taxon>Dikarya</taxon>
        <taxon>Ascomycota</taxon>
        <taxon>Pezizomycotina</taxon>
        <taxon>Pezizomycetes</taxon>
        <taxon>Pezizales</taxon>
        <taxon>Ascobolaceae</taxon>
        <taxon>Ascobolus</taxon>
    </lineage>
</organism>
<feature type="compositionally biased region" description="Polar residues" evidence="1">
    <location>
        <begin position="62"/>
        <end position="79"/>
    </location>
</feature>
<protein>
    <submittedName>
        <fullName evidence="2">Uncharacterized protein</fullName>
    </submittedName>
</protein>
<evidence type="ECO:0000313" key="2">
    <source>
        <dbReference type="EMBL" id="RPA79436.1"/>
    </source>
</evidence>
<keyword evidence="3" id="KW-1185">Reference proteome</keyword>
<accession>A0A3N4I213</accession>
<evidence type="ECO:0000256" key="1">
    <source>
        <dbReference type="SAM" id="MobiDB-lite"/>
    </source>
</evidence>
<feature type="region of interest" description="Disordered" evidence="1">
    <location>
        <begin position="110"/>
        <end position="129"/>
    </location>
</feature>
<proteinExistence type="predicted"/>
<dbReference type="Proteomes" id="UP000275078">
    <property type="component" value="Unassembled WGS sequence"/>
</dbReference>
<evidence type="ECO:0000313" key="3">
    <source>
        <dbReference type="Proteomes" id="UP000275078"/>
    </source>
</evidence>